<dbReference type="EMBL" id="UINC01002243">
    <property type="protein sequence ID" value="SUZ94534.1"/>
    <property type="molecule type" value="Genomic_DNA"/>
</dbReference>
<dbReference type="InterPro" id="IPR001640">
    <property type="entry name" value="Lgt"/>
</dbReference>
<reference evidence="7" key="1">
    <citation type="submission" date="2018-05" db="EMBL/GenBank/DDBJ databases">
        <authorList>
            <person name="Lanie J.A."/>
            <person name="Ng W.-L."/>
            <person name="Kazmierczak K.M."/>
            <person name="Andrzejewski T.M."/>
            <person name="Davidsen T.M."/>
            <person name="Wayne K.J."/>
            <person name="Tettelin H."/>
            <person name="Glass J.I."/>
            <person name="Rusch D."/>
            <person name="Podicherti R."/>
            <person name="Tsui H.-C.T."/>
            <person name="Winkler M.E."/>
        </authorList>
    </citation>
    <scope>NUCLEOTIDE SEQUENCE</scope>
</reference>
<dbReference type="GO" id="GO:0008961">
    <property type="term" value="F:phosphatidylglycerol-prolipoprotein diacylglyceryl transferase activity"/>
    <property type="evidence" value="ECO:0007669"/>
    <property type="project" value="InterPro"/>
</dbReference>
<evidence type="ECO:0000256" key="1">
    <source>
        <dbReference type="ARBA" id="ARBA00022475"/>
    </source>
</evidence>
<feature type="transmembrane region" description="Helical" evidence="6">
    <location>
        <begin position="220"/>
        <end position="238"/>
    </location>
</feature>
<evidence type="ECO:0000256" key="6">
    <source>
        <dbReference type="SAM" id="Phobius"/>
    </source>
</evidence>
<evidence type="ECO:0000313" key="7">
    <source>
        <dbReference type="EMBL" id="SUZ94534.1"/>
    </source>
</evidence>
<gene>
    <name evidence="7" type="ORF">METZ01_LOCUS47388</name>
</gene>
<evidence type="ECO:0000256" key="3">
    <source>
        <dbReference type="ARBA" id="ARBA00022692"/>
    </source>
</evidence>
<keyword evidence="3 6" id="KW-0812">Transmembrane</keyword>
<evidence type="ECO:0008006" key="8">
    <source>
        <dbReference type="Google" id="ProtNLM"/>
    </source>
</evidence>
<dbReference type="PANTHER" id="PTHR30589:SF0">
    <property type="entry name" value="PHOSPHATIDYLGLYCEROL--PROLIPOPROTEIN DIACYLGLYCERYL TRANSFERASE"/>
    <property type="match status" value="1"/>
</dbReference>
<feature type="transmembrane region" description="Helical" evidence="6">
    <location>
        <begin position="84"/>
        <end position="106"/>
    </location>
</feature>
<keyword evidence="5 6" id="KW-0472">Membrane</keyword>
<keyword evidence="4 6" id="KW-1133">Transmembrane helix</keyword>
<organism evidence="7">
    <name type="scientific">marine metagenome</name>
    <dbReference type="NCBI Taxonomy" id="408172"/>
    <lineage>
        <taxon>unclassified sequences</taxon>
        <taxon>metagenomes</taxon>
        <taxon>ecological metagenomes</taxon>
    </lineage>
</organism>
<name>A0A381RTI9_9ZZZZ</name>
<dbReference type="GO" id="GO:0005886">
    <property type="term" value="C:plasma membrane"/>
    <property type="evidence" value="ECO:0007669"/>
    <property type="project" value="InterPro"/>
</dbReference>
<evidence type="ECO:0000256" key="2">
    <source>
        <dbReference type="ARBA" id="ARBA00022679"/>
    </source>
</evidence>
<feature type="transmembrane region" description="Helical" evidence="6">
    <location>
        <begin position="51"/>
        <end position="69"/>
    </location>
</feature>
<evidence type="ECO:0000256" key="4">
    <source>
        <dbReference type="ARBA" id="ARBA00022989"/>
    </source>
</evidence>
<accession>A0A381RTI9</accession>
<proteinExistence type="predicted"/>
<protein>
    <recommendedName>
        <fullName evidence="8">Prolipoprotein diacylglyceryl transferase</fullName>
    </recommendedName>
</protein>
<dbReference type="AlphaFoldDB" id="A0A381RTI9"/>
<evidence type="ECO:0000256" key="5">
    <source>
        <dbReference type="ARBA" id="ARBA00023136"/>
    </source>
</evidence>
<dbReference type="PANTHER" id="PTHR30589">
    <property type="entry name" value="PROLIPOPROTEIN DIACYLGLYCERYL TRANSFERASE"/>
    <property type="match status" value="1"/>
</dbReference>
<dbReference type="Pfam" id="PF01790">
    <property type="entry name" value="LGT"/>
    <property type="match status" value="1"/>
</dbReference>
<dbReference type="GO" id="GO:0042158">
    <property type="term" value="P:lipoprotein biosynthetic process"/>
    <property type="evidence" value="ECO:0007669"/>
    <property type="project" value="InterPro"/>
</dbReference>
<sequence length="254" mass="27524">MQFPVWIDLGSAAIHPHFVFEVLGYLIGISLTIWISSSGRDTVSPKQRHPLILAGLVGALIGAKILAWAQHPQTTILAVTEEPVLLFGGKTIVGGLLGGMAGIELAKKALGIEQRTGDALIIPLAVGMSLGRMGCFLSGLDDGTYGIETSLPWGVDFGDGVYRHPTQLYEIVAIWAVVLGIRYRSDKSPVPSGWGFRAYLMGYLVWRLLIDWIKPADWELLFLSPIQIACVLGLAWYLTLGVISEEEWGVPGDG</sequence>
<keyword evidence="1" id="KW-1003">Cell membrane</keyword>
<feature type="transmembrane region" description="Helical" evidence="6">
    <location>
        <begin position="18"/>
        <end position="39"/>
    </location>
</feature>
<keyword evidence="2" id="KW-0808">Transferase</keyword>